<dbReference type="EMBL" id="JAPJDA010000006">
    <property type="protein sequence ID" value="MCX2837479.1"/>
    <property type="molecule type" value="Genomic_DNA"/>
</dbReference>
<feature type="domain" description="Formyl transferase N-terminal" evidence="5">
    <location>
        <begin position="90"/>
        <end position="201"/>
    </location>
</feature>
<dbReference type="Pfam" id="PF00551">
    <property type="entry name" value="Formyl_trans_N"/>
    <property type="match status" value="1"/>
</dbReference>
<evidence type="ECO:0000259" key="5">
    <source>
        <dbReference type="Pfam" id="PF00551"/>
    </source>
</evidence>
<evidence type="ECO:0000313" key="6">
    <source>
        <dbReference type="EMBL" id="MCX2837479.1"/>
    </source>
</evidence>
<evidence type="ECO:0000313" key="7">
    <source>
        <dbReference type="Proteomes" id="UP001148482"/>
    </source>
</evidence>
<evidence type="ECO:0000256" key="1">
    <source>
        <dbReference type="ARBA" id="ARBA00005054"/>
    </source>
</evidence>
<comment type="caution">
    <text evidence="6">The sequence shown here is derived from an EMBL/GenBank/DDBJ whole genome shotgun (WGS) entry which is preliminary data.</text>
</comment>
<dbReference type="PANTHER" id="PTHR43369">
    <property type="entry name" value="PHOSPHORIBOSYLGLYCINAMIDE FORMYLTRANSFERASE"/>
    <property type="match status" value="1"/>
</dbReference>
<dbReference type="Proteomes" id="UP001148482">
    <property type="component" value="Unassembled WGS sequence"/>
</dbReference>
<accession>A0A9X3CVJ7</accession>
<dbReference type="Gene3D" id="3.40.50.170">
    <property type="entry name" value="Formyl transferase, N-terminal domain"/>
    <property type="match status" value="1"/>
</dbReference>
<dbReference type="GO" id="GO:0006189">
    <property type="term" value="P:'de novo' IMP biosynthetic process"/>
    <property type="evidence" value="ECO:0007669"/>
    <property type="project" value="TreeGrafter"/>
</dbReference>
<reference evidence="6" key="1">
    <citation type="submission" date="2022-11" db="EMBL/GenBank/DDBJ databases">
        <title>Salinimicrobium profundisediminis sp. nov., isolated from deep-sea sediment of the Mariana Trench.</title>
        <authorList>
            <person name="Fu H."/>
        </authorList>
    </citation>
    <scope>NUCLEOTIDE SEQUENCE</scope>
    <source>
        <strain evidence="6">MT39</strain>
    </source>
</reference>
<name>A0A9X3CVJ7_9FLAO</name>
<dbReference type="AlphaFoldDB" id="A0A9X3CVJ7"/>
<evidence type="ECO:0000256" key="4">
    <source>
        <dbReference type="ARBA" id="ARBA00022755"/>
    </source>
</evidence>
<protein>
    <recommendedName>
        <fullName evidence="2">phosphoribosylglycinamide formyltransferase 1</fullName>
        <ecNumber evidence="2">2.1.2.2</ecNumber>
    </recommendedName>
</protein>
<dbReference type="SUPFAM" id="SSF53328">
    <property type="entry name" value="Formyltransferase"/>
    <property type="match status" value="1"/>
</dbReference>
<keyword evidence="4" id="KW-0658">Purine biosynthesis</keyword>
<dbReference type="RefSeq" id="WP_266068711.1">
    <property type="nucleotide sequence ID" value="NZ_JAPJDA010000006.1"/>
</dbReference>
<evidence type="ECO:0000256" key="3">
    <source>
        <dbReference type="ARBA" id="ARBA00022679"/>
    </source>
</evidence>
<keyword evidence="7" id="KW-1185">Reference proteome</keyword>
<keyword evidence="3" id="KW-0808">Transferase</keyword>
<organism evidence="6 7">
    <name type="scientific">Salinimicrobium profundisediminis</name>
    <dbReference type="NCBI Taxonomy" id="2994553"/>
    <lineage>
        <taxon>Bacteria</taxon>
        <taxon>Pseudomonadati</taxon>
        <taxon>Bacteroidota</taxon>
        <taxon>Flavobacteriia</taxon>
        <taxon>Flavobacteriales</taxon>
        <taxon>Flavobacteriaceae</taxon>
        <taxon>Salinimicrobium</taxon>
    </lineage>
</organism>
<evidence type="ECO:0000256" key="2">
    <source>
        <dbReference type="ARBA" id="ARBA00012254"/>
    </source>
</evidence>
<dbReference type="InterPro" id="IPR002376">
    <property type="entry name" value="Formyl_transf_N"/>
</dbReference>
<comment type="pathway">
    <text evidence="1">Purine metabolism; IMP biosynthesis via de novo pathway; N(2)-formyl-N(1)-(5-phospho-D-ribosyl)glycinamide from N(1)-(5-phospho-D-ribosyl)glycinamide (10-formyl THF route): step 1/1.</text>
</comment>
<dbReference type="InterPro" id="IPR036477">
    <property type="entry name" value="Formyl_transf_N_sf"/>
</dbReference>
<dbReference type="EC" id="2.1.2.2" evidence="2"/>
<gene>
    <name evidence="6" type="ORF">OQ279_04880</name>
</gene>
<dbReference type="GO" id="GO:0005829">
    <property type="term" value="C:cytosol"/>
    <property type="evidence" value="ECO:0007669"/>
    <property type="project" value="TreeGrafter"/>
</dbReference>
<dbReference type="PANTHER" id="PTHR43369:SF2">
    <property type="entry name" value="PHOSPHORIBOSYLGLYCINAMIDE FORMYLTRANSFERASE"/>
    <property type="match status" value="1"/>
</dbReference>
<sequence>MKIVLLTSDNLRHKYIAHSLAVQLDLPLIITEKKSSGITETCSYGEEEALFIKEHFEARETSEEQYFNDFRKFPSTSTVIEVSYGEINSAQVGTAIEKIEPQFIVLFGTSIIKKQLLEKYPGRIINLHLGISPYYRGSATNLFPYFYKEPECVGGTIHLATTAVDRGDILHQFRPNIEQGDNLHDIGNKTILKAGKILPKILKKYNARNITPKKQENSGKLCRNKDLSPEVLKEIYMSFDGGLMEDYLADKRRRDEAKPIVKNYTN</sequence>
<proteinExistence type="predicted"/>
<dbReference type="GO" id="GO:0004644">
    <property type="term" value="F:phosphoribosylglycinamide formyltransferase activity"/>
    <property type="evidence" value="ECO:0007669"/>
    <property type="project" value="UniProtKB-EC"/>
</dbReference>